<feature type="chain" id="PRO_5047343075" evidence="1">
    <location>
        <begin position="30"/>
        <end position="249"/>
    </location>
</feature>
<reference evidence="3" key="1">
    <citation type="journal article" date="2019" name="Int. J. Syst. Evol. Microbiol.">
        <title>The Global Catalogue of Microorganisms (GCM) 10K type strain sequencing project: providing services to taxonomists for standard genome sequencing and annotation.</title>
        <authorList>
            <consortium name="The Broad Institute Genomics Platform"/>
            <consortium name="The Broad Institute Genome Sequencing Center for Infectious Disease"/>
            <person name="Wu L."/>
            <person name="Ma J."/>
        </authorList>
    </citation>
    <scope>NUCLEOTIDE SEQUENCE [LARGE SCALE GENOMIC DNA]</scope>
    <source>
        <strain evidence="3">NCAIM B.01391</strain>
    </source>
</reference>
<comment type="caution">
    <text evidence="2">The sequence shown here is derived from an EMBL/GenBank/DDBJ whole genome shotgun (WGS) entry which is preliminary data.</text>
</comment>
<dbReference type="Gene3D" id="3.40.50.1820">
    <property type="entry name" value="alpha/beta hydrolase"/>
    <property type="match status" value="1"/>
</dbReference>
<accession>A0ABW0IQ18</accession>
<organism evidence="2 3">
    <name type="scientific">Bosea eneae</name>
    <dbReference type="NCBI Taxonomy" id="151454"/>
    <lineage>
        <taxon>Bacteria</taxon>
        <taxon>Pseudomonadati</taxon>
        <taxon>Pseudomonadota</taxon>
        <taxon>Alphaproteobacteria</taxon>
        <taxon>Hyphomicrobiales</taxon>
        <taxon>Boseaceae</taxon>
        <taxon>Bosea</taxon>
    </lineage>
</organism>
<keyword evidence="2" id="KW-0378">Hydrolase</keyword>
<evidence type="ECO:0000256" key="1">
    <source>
        <dbReference type="SAM" id="SignalP"/>
    </source>
</evidence>
<dbReference type="Proteomes" id="UP001596053">
    <property type="component" value="Unassembled WGS sequence"/>
</dbReference>
<keyword evidence="3" id="KW-1185">Reference proteome</keyword>
<dbReference type="RefSeq" id="WP_377797748.1">
    <property type="nucleotide sequence ID" value="NZ_JBHSLW010000010.1"/>
</dbReference>
<gene>
    <name evidence="2" type="ORF">ACFPOB_09415</name>
</gene>
<name>A0ABW0IQ18_9HYPH</name>
<dbReference type="GO" id="GO:0016787">
    <property type="term" value="F:hydrolase activity"/>
    <property type="evidence" value="ECO:0007669"/>
    <property type="project" value="UniProtKB-KW"/>
</dbReference>
<dbReference type="InterPro" id="IPR029058">
    <property type="entry name" value="AB_hydrolase_fold"/>
</dbReference>
<evidence type="ECO:0000313" key="3">
    <source>
        <dbReference type="Proteomes" id="UP001596053"/>
    </source>
</evidence>
<sequence>MIGYQQRVLRALGALAILWSFAIQSPGQAETPITVKGGETVTIAGVRSILIRVQSPKGSVILLTGGDGRLEIGSGARFGKAGDNVLIRNRDAFAAQGYNVLLAEFATNLPAAVDHMAAIKRPVIVVATSMGTHRAAQGLVEGAMPDRLVLTSGLLSKASGPGDTTVQSILGTPNRLPRTLVLHHREDRCRLTLPADVAPFQAWAGGRVQVEWMSGGQTDEANPCRFSAHHGFAGQDEELVARIVKFMMR</sequence>
<dbReference type="SUPFAM" id="SSF53474">
    <property type="entry name" value="alpha/beta-Hydrolases"/>
    <property type="match status" value="1"/>
</dbReference>
<keyword evidence="1" id="KW-0732">Signal</keyword>
<evidence type="ECO:0000313" key="2">
    <source>
        <dbReference type="EMBL" id="MFC5419782.1"/>
    </source>
</evidence>
<protein>
    <submittedName>
        <fullName evidence="2">Alpha/beta hydrolase</fullName>
    </submittedName>
</protein>
<proteinExistence type="predicted"/>
<dbReference type="EMBL" id="JBHSLW010000010">
    <property type="protein sequence ID" value="MFC5419782.1"/>
    <property type="molecule type" value="Genomic_DNA"/>
</dbReference>
<feature type="signal peptide" evidence="1">
    <location>
        <begin position="1"/>
        <end position="29"/>
    </location>
</feature>